<evidence type="ECO:0000256" key="1">
    <source>
        <dbReference type="ARBA" id="ARBA00004141"/>
    </source>
</evidence>
<evidence type="ECO:0000256" key="3">
    <source>
        <dbReference type="ARBA" id="ARBA00022989"/>
    </source>
</evidence>
<dbReference type="Proteomes" id="UP001500839">
    <property type="component" value="Unassembled WGS sequence"/>
</dbReference>
<comment type="caution">
    <text evidence="6">The sequence shown here is derived from an EMBL/GenBank/DDBJ whole genome shotgun (WGS) entry which is preliminary data.</text>
</comment>
<keyword evidence="2" id="KW-0812">Transmembrane</keyword>
<dbReference type="EMBL" id="BAABKQ010000001">
    <property type="protein sequence ID" value="GAA4817171.1"/>
    <property type="molecule type" value="Genomic_DNA"/>
</dbReference>
<evidence type="ECO:0000313" key="7">
    <source>
        <dbReference type="Proteomes" id="UP001500839"/>
    </source>
</evidence>
<comment type="subcellular location">
    <subcellularLocation>
        <location evidence="1">Membrane</location>
        <topology evidence="1">Multi-pass membrane protein</topology>
    </subcellularLocation>
</comment>
<evidence type="ECO:0000256" key="5">
    <source>
        <dbReference type="SAM" id="MobiDB-lite"/>
    </source>
</evidence>
<protein>
    <submittedName>
        <fullName evidence="6">DoxX family protein</fullName>
    </submittedName>
</protein>
<keyword evidence="4" id="KW-0472">Membrane</keyword>
<feature type="region of interest" description="Disordered" evidence="5">
    <location>
        <begin position="266"/>
        <end position="308"/>
    </location>
</feature>
<dbReference type="RefSeq" id="WP_200175220.1">
    <property type="nucleotide sequence ID" value="NZ_BAABKQ010000001.1"/>
</dbReference>
<evidence type="ECO:0000256" key="2">
    <source>
        <dbReference type="ARBA" id="ARBA00022692"/>
    </source>
</evidence>
<keyword evidence="7" id="KW-1185">Reference proteome</keyword>
<dbReference type="InterPro" id="IPR032808">
    <property type="entry name" value="DoxX"/>
</dbReference>
<dbReference type="Pfam" id="PF07681">
    <property type="entry name" value="DoxX"/>
    <property type="match status" value="1"/>
</dbReference>
<organism evidence="6 7">
    <name type="scientific">Tomitella cavernea</name>
    <dbReference type="NCBI Taxonomy" id="1387982"/>
    <lineage>
        <taxon>Bacteria</taxon>
        <taxon>Bacillati</taxon>
        <taxon>Actinomycetota</taxon>
        <taxon>Actinomycetes</taxon>
        <taxon>Mycobacteriales</taxon>
        <taxon>Tomitella</taxon>
    </lineage>
</organism>
<name>A0ABP9CY28_9ACTN</name>
<reference evidence="7" key="1">
    <citation type="journal article" date="2019" name="Int. J. Syst. Evol. Microbiol.">
        <title>The Global Catalogue of Microorganisms (GCM) 10K type strain sequencing project: providing services to taxonomists for standard genome sequencing and annotation.</title>
        <authorList>
            <consortium name="The Broad Institute Genomics Platform"/>
            <consortium name="The Broad Institute Genome Sequencing Center for Infectious Disease"/>
            <person name="Wu L."/>
            <person name="Ma J."/>
        </authorList>
    </citation>
    <scope>NUCLEOTIDE SEQUENCE [LARGE SCALE GENOMIC DNA]</scope>
    <source>
        <strain evidence="7">JCM 18542</strain>
    </source>
</reference>
<evidence type="ECO:0000313" key="6">
    <source>
        <dbReference type="EMBL" id="GAA4817171.1"/>
    </source>
</evidence>
<keyword evidence="3" id="KW-1133">Transmembrane helix</keyword>
<proteinExistence type="predicted"/>
<sequence>MLVRRIARPMLASIFVVMGADAVRDPSGRAVAVTGFADTYRDTLPGGVRSALESAPENLVRANGMVQVGGGLMLAVGKCPRAAAGTLAGSMAPTTLIGHDFWNETDPAQRKTQMVQFLKNLGLTGGLLLAAVDTEGRPSLGWRARRAAHKVQEAVVTARPDDRAEAASRHGAELTEAAAQRGAEWADTARRWGGEVADAAGSAGHLGSQWADSALHRGAGWADTARRRGLELAGAAEARGTDWADAAGEWAEAAGHRGSEWLDRAQAEAPQLGRRAQARAEKAARRSARAAGGLSDEVKRSGILGRSR</sequence>
<evidence type="ECO:0000256" key="4">
    <source>
        <dbReference type="ARBA" id="ARBA00023136"/>
    </source>
</evidence>
<gene>
    <name evidence="6" type="ORF">GCM10023353_24690</name>
</gene>
<accession>A0ABP9CY28</accession>